<dbReference type="PROSITE" id="PS00629">
    <property type="entry name" value="IMP_1"/>
    <property type="match status" value="1"/>
</dbReference>
<dbReference type="GO" id="GO:0000103">
    <property type="term" value="P:sulfate assimilation"/>
    <property type="evidence" value="ECO:0007669"/>
    <property type="project" value="TreeGrafter"/>
</dbReference>
<dbReference type="Gene3D" id="3.40.190.80">
    <property type="match status" value="1"/>
</dbReference>
<dbReference type="PANTHER" id="PTHR43028:SF5">
    <property type="entry name" value="3'(2'),5'-BISPHOSPHATE NUCLEOTIDASE 1"/>
    <property type="match status" value="1"/>
</dbReference>
<evidence type="ECO:0000313" key="8">
    <source>
        <dbReference type="EMBL" id="SUO92631.1"/>
    </source>
</evidence>
<dbReference type="GO" id="GO:0050427">
    <property type="term" value="P:3'-phosphoadenosine 5'-phosphosulfate metabolic process"/>
    <property type="evidence" value="ECO:0007669"/>
    <property type="project" value="TreeGrafter"/>
</dbReference>
<dbReference type="Proteomes" id="UP000254575">
    <property type="component" value="Unassembled WGS sequence"/>
</dbReference>
<evidence type="ECO:0000256" key="7">
    <source>
        <dbReference type="PIRSR" id="PIRSR600760-2"/>
    </source>
</evidence>
<dbReference type="GO" id="GO:0046854">
    <property type="term" value="P:phosphatidylinositol phosphate biosynthetic process"/>
    <property type="evidence" value="ECO:0007669"/>
    <property type="project" value="InterPro"/>
</dbReference>
<organism evidence="8 9">
    <name type="scientific">Suttonella indologenes</name>
    <dbReference type="NCBI Taxonomy" id="13276"/>
    <lineage>
        <taxon>Bacteria</taxon>
        <taxon>Pseudomonadati</taxon>
        <taxon>Pseudomonadota</taxon>
        <taxon>Gammaproteobacteria</taxon>
        <taxon>Cardiobacteriales</taxon>
        <taxon>Cardiobacteriaceae</taxon>
        <taxon>Suttonella</taxon>
    </lineage>
</organism>
<sequence length="290" mass="32286">MQALEFQDCISQIAALCANASAAILSFYGHQDHMGIVIKDDKSPLTQADLAADRILNEGLVKIASIPVVSEENLSSQNQSFEDYWLIDPIDGTKEFIRQSDQFCIAIARIYRHRPILGLIYSPTQRCYWYAGAGMGAYKVSPNQAPQRLHCRRFNPAEPRLLTAGINVSKRVHHFLQSQFGEYRHVSQASALKFCRMAEGDADFYVKLSLGGSEWDIAAGDILLSEAGGGLRYFPQLAAIEYGAREHLQNPPFLAYGAGFDDSRITAYFQAMQALFAAEQQTSRTPSPFF</sequence>
<keyword evidence="8" id="KW-0378">Hydrolase</keyword>
<dbReference type="RefSeq" id="WP_115217931.1">
    <property type="nucleotide sequence ID" value="NZ_UHIA01000003.1"/>
</dbReference>
<dbReference type="PRINTS" id="PR00377">
    <property type="entry name" value="IMPHPHTASES"/>
</dbReference>
<evidence type="ECO:0000256" key="4">
    <source>
        <dbReference type="ARBA" id="ARBA00041694"/>
    </source>
</evidence>
<evidence type="ECO:0000313" key="9">
    <source>
        <dbReference type="Proteomes" id="UP000254575"/>
    </source>
</evidence>
<gene>
    <name evidence="8" type="primary">cysQ</name>
    <name evidence="8" type="ORF">NCTC10717_00654</name>
</gene>
<dbReference type="InterPro" id="IPR000760">
    <property type="entry name" value="Inositol_monophosphatase-like"/>
</dbReference>
<dbReference type="InterPro" id="IPR020583">
    <property type="entry name" value="Inositol_monoP_metal-BS"/>
</dbReference>
<dbReference type="OrthoDB" id="9785695at2"/>
<proteinExistence type="predicted"/>
<evidence type="ECO:0000256" key="6">
    <source>
        <dbReference type="ARBA" id="ARBA00044544"/>
    </source>
</evidence>
<dbReference type="InterPro" id="IPR020550">
    <property type="entry name" value="Inositol_monophosphatase_CS"/>
</dbReference>
<feature type="binding site" evidence="7">
    <location>
        <position position="216"/>
    </location>
    <ligand>
        <name>Mg(2+)</name>
        <dbReference type="ChEBI" id="CHEBI:18420"/>
        <label>1</label>
        <note>catalytic</note>
    </ligand>
</feature>
<evidence type="ECO:0000256" key="1">
    <source>
        <dbReference type="ARBA" id="ARBA00001625"/>
    </source>
</evidence>
<keyword evidence="2 7" id="KW-0479">Metal-binding</keyword>
<feature type="binding site" evidence="7">
    <location>
        <position position="71"/>
    </location>
    <ligand>
        <name>Mg(2+)</name>
        <dbReference type="ChEBI" id="CHEBI:18420"/>
        <label>1</label>
        <note>catalytic</note>
    </ligand>
</feature>
<comment type="cofactor">
    <cofactor evidence="7">
        <name>Mg(2+)</name>
        <dbReference type="ChEBI" id="CHEBI:18420"/>
    </cofactor>
</comment>
<dbReference type="SUPFAM" id="SSF56655">
    <property type="entry name" value="Carbohydrate phosphatase"/>
    <property type="match status" value="1"/>
</dbReference>
<dbReference type="GO" id="GO:0046872">
    <property type="term" value="F:metal ion binding"/>
    <property type="evidence" value="ECO:0007669"/>
    <property type="project" value="UniProtKB-KW"/>
</dbReference>
<dbReference type="Gene3D" id="3.30.540.10">
    <property type="entry name" value="Fructose-1,6-Bisphosphatase, subunit A, domain 1"/>
    <property type="match status" value="1"/>
</dbReference>
<name>A0A380MM12_9GAMM</name>
<reference evidence="8 9" key="1">
    <citation type="submission" date="2018-06" db="EMBL/GenBank/DDBJ databases">
        <authorList>
            <consortium name="Pathogen Informatics"/>
            <person name="Doyle S."/>
        </authorList>
    </citation>
    <scope>NUCLEOTIDE SEQUENCE [LARGE SCALE GENOMIC DNA]</scope>
    <source>
        <strain evidence="8 9">NCTC10717</strain>
    </source>
</reference>
<keyword evidence="9" id="KW-1185">Reference proteome</keyword>
<dbReference type="Pfam" id="PF00459">
    <property type="entry name" value="Inositol_P"/>
    <property type="match status" value="1"/>
</dbReference>
<dbReference type="InterPro" id="IPR050725">
    <property type="entry name" value="CysQ/Inositol_MonoPase"/>
</dbReference>
<feature type="binding site" evidence="7">
    <location>
        <position position="90"/>
    </location>
    <ligand>
        <name>Mg(2+)</name>
        <dbReference type="ChEBI" id="CHEBI:18420"/>
        <label>2</label>
    </ligand>
</feature>
<comment type="catalytic activity">
    <reaction evidence="1">
        <text>adenosine 3',5'-bisphosphate + H2O = AMP + phosphate</text>
        <dbReference type="Rhea" id="RHEA:10040"/>
        <dbReference type="ChEBI" id="CHEBI:15377"/>
        <dbReference type="ChEBI" id="CHEBI:43474"/>
        <dbReference type="ChEBI" id="CHEBI:58343"/>
        <dbReference type="ChEBI" id="CHEBI:456215"/>
        <dbReference type="EC" id="3.1.3.7"/>
    </reaction>
</comment>
<keyword evidence="3 7" id="KW-0460">Magnesium</keyword>
<dbReference type="CDD" id="cd01638">
    <property type="entry name" value="CysQ"/>
    <property type="match status" value="1"/>
</dbReference>
<evidence type="ECO:0000256" key="3">
    <source>
        <dbReference type="ARBA" id="ARBA00022842"/>
    </source>
</evidence>
<evidence type="ECO:0000256" key="5">
    <source>
        <dbReference type="ARBA" id="ARBA00042530"/>
    </source>
</evidence>
<dbReference type="PROSITE" id="PS00630">
    <property type="entry name" value="IMP_2"/>
    <property type="match status" value="1"/>
</dbReference>
<protein>
    <recommendedName>
        <fullName evidence="4">3'(2'),5-bisphosphonucleoside 3'(2')-phosphohydrolase</fullName>
    </recommendedName>
    <alternativeName>
        <fullName evidence="6">3'-phosphoadenosine 5'-phosphate phosphatase</fullName>
    </alternativeName>
    <alternativeName>
        <fullName evidence="5">DPNPase</fullName>
    </alternativeName>
</protein>
<evidence type="ECO:0000256" key="2">
    <source>
        <dbReference type="ARBA" id="ARBA00022723"/>
    </source>
</evidence>
<dbReference type="GO" id="GO:0008441">
    <property type="term" value="F:3'(2'),5'-bisphosphate nucleotidase activity"/>
    <property type="evidence" value="ECO:0007669"/>
    <property type="project" value="UniProtKB-EC"/>
</dbReference>
<dbReference type="PANTHER" id="PTHR43028">
    <property type="entry name" value="3'(2'),5'-BISPHOSPHATE NUCLEOTIDASE 1"/>
    <property type="match status" value="1"/>
</dbReference>
<accession>A0A380MM12</accession>
<feature type="binding site" evidence="7">
    <location>
        <position position="91"/>
    </location>
    <ligand>
        <name>Mg(2+)</name>
        <dbReference type="ChEBI" id="CHEBI:18420"/>
        <label>1</label>
        <note>catalytic</note>
    </ligand>
</feature>
<dbReference type="AlphaFoldDB" id="A0A380MM12"/>
<feature type="binding site" evidence="7">
    <location>
        <position position="88"/>
    </location>
    <ligand>
        <name>Mg(2+)</name>
        <dbReference type="ChEBI" id="CHEBI:18420"/>
        <label>1</label>
        <note>catalytic</note>
    </ligand>
</feature>
<dbReference type="EMBL" id="UHIA01000003">
    <property type="protein sequence ID" value="SUO92631.1"/>
    <property type="molecule type" value="Genomic_DNA"/>
</dbReference>